<dbReference type="KEGG" id="mpt:Mpe_A1558"/>
<dbReference type="HOGENOM" id="CLU_075808_6_3_4"/>
<dbReference type="Gene3D" id="2.40.128.270">
    <property type="match status" value="1"/>
</dbReference>
<dbReference type="PANTHER" id="PTHR35535">
    <property type="entry name" value="HEAT SHOCK PROTEIN HSLJ"/>
    <property type="match status" value="1"/>
</dbReference>
<keyword evidence="5" id="KW-1185">Reference proteome</keyword>
<feature type="compositionally biased region" description="Pro residues" evidence="1">
    <location>
        <begin position="29"/>
        <end position="49"/>
    </location>
</feature>
<evidence type="ECO:0000313" key="5">
    <source>
        <dbReference type="Proteomes" id="UP000000366"/>
    </source>
</evidence>
<name>A2SG31_METPP</name>
<dbReference type="Pfam" id="PF03724">
    <property type="entry name" value="META"/>
    <property type="match status" value="1"/>
</dbReference>
<protein>
    <submittedName>
        <fullName evidence="4">Putative heat shock protein</fullName>
    </submittedName>
</protein>
<dbReference type="AlphaFoldDB" id="A2SG31"/>
<dbReference type="InterPro" id="IPR053147">
    <property type="entry name" value="Hsp_HslJ-like"/>
</dbReference>
<keyword evidence="4" id="KW-0346">Stress response</keyword>
<feature type="signal peptide" evidence="2">
    <location>
        <begin position="1"/>
        <end position="29"/>
    </location>
</feature>
<dbReference type="RefSeq" id="WP_011829157.1">
    <property type="nucleotide sequence ID" value="NC_008825.1"/>
</dbReference>
<dbReference type="InterPro" id="IPR038670">
    <property type="entry name" value="HslJ-like_sf"/>
</dbReference>
<feature type="region of interest" description="Disordered" evidence="1">
    <location>
        <begin position="29"/>
        <end position="52"/>
    </location>
</feature>
<dbReference type="PANTHER" id="PTHR35535:SF1">
    <property type="entry name" value="HEAT SHOCK PROTEIN HSLJ"/>
    <property type="match status" value="1"/>
</dbReference>
<evidence type="ECO:0000313" key="4">
    <source>
        <dbReference type="EMBL" id="ABM94520.1"/>
    </source>
</evidence>
<proteinExistence type="predicted"/>
<accession>A2SG31</accession>
<dbReference type="PROSITE" id="PS51257">
    <property type="entry name" value="PROKAR_LIPOPROTEIN"/>
    <property type="match status" value="1"/>
</dbReference>
<dbReference type="EMBL" id="CP000555">
    <property type="protein sequence ID" value="ABM94520.1"/>
    <property type="molecule type" value="Genomic_DNA"/>
</dbReference>
<evidence type="ECO:0000259" key="3">
    <source>
        <dbReference type="Pfam" id="PF03724"/>
    </source>
</evidence>
<feature type="domain" description="DUF306" evidence="3">
    <location>
        <begin position="61"/>
        <end position="162"/>
    </location>
</feature>
<keyword evidence="2" id="KW-0732">Signal</keyword>
<dbReference type="STRING" id="420662.Mpe_A1558"/>
<gene>
    <name evidence="4" type="ordered locus">Mpe_A1558</name>
</gene>
<sequence length="170" mass="17479">MHPLRSTLAVMACLSLGACVVPIPVPAPAPSQPSPPASAPAPVPAPTPPNVAAAPDPAVLGAWRIEQARSEPLLDRSAARVDFGPDGQLAGNGSCNTLRGRYTLSGNTLKIGPIVTTRMACATQAMEQEDRVLTALERAATARVPPHGFLTLADADGAVLLRASRIDAKP</sequence>
<dbReference type="eggNOG" id="COG3187">
    <property type="taxonomic scope" value="Bacteria"/>
</dbReference>
<feature type="chain" id="PRO_5002645781" evidence="2">
    <location>
        <begin position="30"/>
        <end position="170"/>
    </location>
</feature>
<evidence type="ECO:0000256" key="1">
    <source>
        <dbReference type="SAM" id="MobiDB-lite"/>
    </source>
</evidence>
<organism evidence="4 5">
    <name type="scientific">Methylibium petroleiphilum (strain ATCC BAA-1232 / LMG 22953 / PM1)</name>
    <dbReference type="NCBI Taxonomy" id="420662"/>
    <lineage>
        <taxon>Bacteria</taxon>
        <taxon>Pseudomonadati</taxon>
        <taxon>Pseudomonadota</taxon>
        <taxon>Betaproteobacteria</taxon>
        <taxon>Burkholderiales</taxon>
        <taxon>Sphaerotilaceae</taxon>
        <taxon>Methylibium</taxon>
    </lineage>
</organism>
<reference evidence="4 5" key="1">
    <citation type="journal article" date="2007" name="J. Bacteriol.">
        <title>Whole-genome analysis of the methyl tert-butyl ether-degrading beta-proteobacterium Methylibium petroleiphilum PM1.</title>
        <authorList>
            <person name="Kane S.R."/>
            <person name="Chakicherla A.Y."/>
            <person name="Chain P.S.G."/>
            <person name="Schmidt R."/>
            <person name="Shin M.W."/>
            <person name="Legler T.C."/>
            <person name="Scow K.M."/>
            <person name="Larimer F.W."/>
            <person name="Lucas S.M."/>
            <person name="Richardson P.M."/>
            <person name="Hristova K.R."/>
        </authorList>
    </citation>
    <scope>NUCLEOTIDE SEQUENCE [LARGE SCALE GENOMIC DNA]</scope>
    <source>
        <strain evidence="5">ATCC BAA-1232 / LMG 22953 / PM1</strain>
    </source>
</reference>
<dbReference type="Proteomes" id="UP000000366">
    <property type="component" value="Chromosome"/>
</dbReference>
<evidence type="ECO:0000256" key="2">
    <source>
        <dbReference type="SAM" id="SignalP"/>
    </source>
</evidence>
<dbReference type="InterPro" id="IPR005184">
    <property type="entry name" value="DUF306_Meta_HslJ"/>
</dbReference>